<protein>
    <submittedName>
        <fullName evidence="2">Uncharacterized protein</fullName>
    </submittedName>
</protein>
<evidence type="ECO:0000313" key="3">
    <source>
        <dbReference type="Proteomes" id="UP000828390"/>
    </source>
</evidence>
<dbReference type="AlphaFoldDB" id="A0A9D4DXH2"/>
<dbReference type="EMBL" id="JAIWYP010000009">
    <property type="protein sequence ID" value="KAH3769003.1"/>
    <property type="molecule type" value="Genomic_DNA"/>
</dbReference>
<name>A0A9D4DXH2_DREPO</name>
<organism evidence="2 3">
    <name type="scientific">Dreissena polymorpha</name>
    <name type="common">Zebra mussel</name>
    <name type="synonym">Mytilus polymorpha</name>
    <dbReference type="NCBI Taxonomy" id="45954"/>
    <lineage>
        <taxon>Eukaryota</taxon>
        <taxon>Metazoa</taxon>
        <taxon>Spiralia</taxon>
        <taxon>Lophotrochozoa</taxon>
        <taxon>Mollusca</taxon>
        <taxon>Bivalvia</taxon>
        <taxon>Autobranchia</taxon>
        <taxon>Heteroconchia</taxon>
        <taxon>Euheterodonta</taxon>
        <taxon>Imparidentia</taxon>
        <taxon>Neoheterodontei</taxon>
        <taxon>Myida</taxon>
        <taxon>Dreissenoidea</taxon>
        <taxon>Dreissenidae</taxon>
        <taxon>Dreissena</taxon>
    </lineage>
</organism>
<sequence length="157" mass="17561">MCVISGLSLSACEGSLSGQLCVISGLSLSASYRALSGRLCRSNIRVTFFANTRVLKIFYSVLKLTAAMVMLVKMMGFVSHRLVYRLLARDTSRHRSASAVRHFKTCGTTKRHDCVCAVAVYRFCITRTETSTMHISTLVSKSFKVFLYKPTVIWSER</sequence>
<reference evidence="2" key="1">
    <citation type="journal article" date="2019" name="bioRxiv">
        <title>The Genome of the Zebra Mussel, Dreissena polymorpha: A Resource for Invasive Species Research.</title>
        <authorList>
            <person name="McCartney M.A."/>
            <person name="Auch B."/>
            <person name="Kono T."/>
            <person name="Mallez S."/>
            <person name="Zhang Y."/>
            <person name="Obille A."/>
            <person name="Becker A."/>
            <person name="Abrahante J.E."/>
            <person name="Garbe J."/>
            <person name="Badalamenti J.P."/>
            <person name="Herman A."/>
            <person name="Mangelson H."/>
            <person name="Liachko I."/>
            <person name="Sullivan S."/>
            <person name="Sone E.D."/>
            <person name="Koren S."/>
            <person name="Silverstein K.A.T."/>
            <person name="Beckman K.B."/>
            <person name="Gohl D.M."/>
        </authorList>
    </citation>
    <scope>NUCLEOTIDE SEQUENCE</scope>
    <source>
        <strain evidence="2">Duluth1</strain>
        <tissue evidence="2">Whole animal</tissue>
    </source>
</reference>
<keyword evidence="1" id="KW-1133">Transmembrane helix</keyword>
<keyword evidence="1" id="KW-0472">Membrane</keyword>
<keyword evidence="1" id="KW-0812">Transmembrane</keyword>
<reference evidence="2" key="2">
    <citation type="submission" date="2020-11" db="EMBL/GenBank/DDBJ databases">
        <authorList>
            <person name="McCartney M.A."/>
            <person name="Auch B."/>
            <person name="Kono T."/>
            <person name="Mallez S."/>
            <person name="Becker A."/>
            <person name="Gohl D.M."/>
            <person name="Silverstein K.A.T."/>
            <person name="Koren S."/>
            <person name="Bechman K.B."/>
            <person name="Herman A."/>
            <person name="Abrahante J.E."/>
            <person name="Garbe J."/>
        </authorList>
    </citation>
    <scope>NUCLEOTIDE SEQUENCE</scope>
    <source>
        <strain evidence="2">Duluth1</strain>
        <tissue evidence="2">Whole animal</tissue>
    </source>
</reference>
<evidence type="ECO:0000256" key="1">
    <source>
        <dbReference type="SAM" id="Phobius"/>
    </source>
</evidence>
<proteinExistence type="predicted"/>
<dbReference type="Proteomes" id="UP000828390">
    <property type="component" value="Unassembled WGS sequence"/>
</dbReference>
<comment type="caution">
    <text evidence="2">The sequence shown here is derived from an EMBL/GenBank/DDBJ whole genome shotgun (WGS) entry which is preliminary data.</text>
</comment>
<keyword evidence="3" id="KW-1185">Reference proteome</keyword>
<feature type="transmembrane region" description="Helical" evidence="1">
    <location>
        <begin position="57"/>
        <end position="79"/>
    </location>
</feature>
<evidence type="ECO:0000313" key="2">
    <source>
        <dbReference type="EMBL" id="KAH3769003.1"/>
    </source>
</evidence>
<gene>
    <name evidence="2" type="ORF">DPMN_170249</name>
</gene>
<accession>A0A9D4DXH2</accession>